<evidence type="ECO:0000259" key="4">
    <source>
        <dbReference type="Pfam" id="PF05193"/>
    </source>
</evidence>
<evidence type="ECO:0000256" key="1">
    <source>
        <dbReference type="SAM" id="MobiDB-lite"/>
    </source>
</evidence>
<accession>A0AA95H7D8</accession>
<sequence length="455" mass="49054">MLKKMIVLAVALISLSSTTLSWAAPKIESWTTANGLRVYYVAAPELPMVDLSLVFDAGSARDGSKQGLSMLTNSMLNKGAAGLSEDQIAEQFESIGANFASGTSMDNASVGLRTITIDKELNKAVELWLTVVAKPDFPQKDFERVQKLTLVGLEAEKQSPETLAGKAFAKAVYADHPYGQSENGTEATISALTVADLKAFYQQYYVAKNGLLVIVGALDKAQAEKLAQQVAAVLPSGEKAPALPEVKPLTEAKTVKIPYPATQAHIIVGQAGDKRVDPDYFTLYMGNQILGGSGFTSRLMKEVRTDRGLSYSVYSYFAPMAQLGTFQIGLQTKKEQTEQALTVVRDVLNKFEKDGVTTAELDASKKDVTGGFPLRTANNSQIASYVGVIGFYELPLDYLDMFTNKINAVTPAQIADAFQRRIQPDKMVTVIVGGEDAQPKDSKANAQAQPNAQGQ</sequence>
<organism evidence="5">
    <name type="scientific">Candidatus Thiocaldithrix dubininis</name>
    <dbReference type="NCBI Taxonomy" id="3080823"/>
    <lineage>
        <taxon>Bacteria</taxon>
        <taxon>Pseudomonadati</taxon>
        <taxon>Pseudomonadota</taxon>
        <taxon>Gammaproteobacteria</taxon>
        <taxon>Thiotrichales</taxon>
        <taxon>Thiotrichaceae</taxon>
        <taxon>Candidatus Thiocaldithrix</taxon>
    </lineage>
</organism>
<feature type="chain" id="PRO_5041705586" evidence="2">
    <location>
        <begin position="24"/>
        <end position="455"/>
    </location>
</feature>
<dbReference type="InterPro" id="IPR011765">
    <property type="entry name" value="Pept_M16_N"/>
</dbReference>
<feature type="signal peptide" evidence="2">
    <location>
        <begin position="1"/>
        <end position="23"/>
    </location>
</feature>
<dbReference type="AlphaFoldDB" id="A0AA95H7D8"/>
<dbReference type="Gene3D" id="3.30.830.10">
    <property type="entry name" value="Metalloenzyme, LuxS/M16 peptidase-like"/>
    <property type="match status" value="2"/>
</dbReference>
<reference evidence="5" key="2">
    <citation type="submission" date="2023-04" db="EMBL/GenBank/DDBJ databases">
        <authorList>
            <person name="Beletskiy A.V."/>
            <person name="Mardanov A.V."/>
            <person name="Ravin N.V."/>
        </authorList>
    </citation>
    <scope>NUCLEOTIDE SEQUENCE</scope>
    <source>
        <strain evidence="5">GKL-01</strain>
    </source>
</reference>
<dbReference type="GO" id="GO:0046872">
    <property type="term" value="F:metal ion binding"/>
    <property type="evidence" value="ECO:0007669"/>
    <property type="project" value="InterPro"/>
</dbReference>
<name>A0AA95H7D8_9GAMM</name>
<evidence type="ECO:0000313" key="5">
    <source>
        <dbReference type="EMBL" id="WGZ90294.1"/>
    </source>
</evidence>
<feature type="region of interest" description="Disordered" evidence="1">
    <location>
        <begin position="434"/>
        <end position="455"/>
    </location>
</feature>
<dbReference type="InterPro" id="IPR011249">
    <property type="entry name" value="Metalloenz_LuxS/M16"/>
</dbReference>
<feature type="domain" description="Peptidase M16 N-terminal" evidence="3">
    <location>
        <begin position="38"/>
        <end position="181"/>
    </location>
</feature>
<keyword evidence="2" id="KW-0732">Signal</keyword>
<evidence type="ECO:0000259" key="3">
    <source>
        <dbReference type="Pfam" id="PF00675"/>
    </source>
</evidence>
<dbReference type="PANTHER" id="PTHR11851:SF224">
    <property type="entry name" value="PROCESSING PROTEASE"/>
    <property type="match status" value="1"/>
</dbReference>
<dbReference type="Pfam" id="PF05193">
    <property type="entry name" value="Peptidase_M16_C"/>
    <property type="match status" value="1"/>
</dbReference>
<feature type="domain" description="Peptidase M16 C-terminal" evidence="4">
    <location>
        <begin position="192"/>
        <end position="366"/>
    </location>
</feature>
<reference evidence="5" key="1">
    <citation type="journal article" date="2023" name="Int. J. Mol. Sci.">
        <title>Metagenomics Revealed a New Genus 'Candidatus Thiocaldithrix dubininis' gen. nov., sp. nov. and a New Species 'Candidatus Thiothrix putei' sp. nov. in the Family Thiotrichaceae, Some Members of Which Have Traits of Both Na+- and H+-Motive Energetics.</title>
        <authorList>
            <person name="Ravin N.V."/>
            <person name="Muntyan M.S."/>
            <person name="Smolyakov D.D."/>
            <person name="Rudenko T.S."/>
            <person name="Beletsky A.V."/>
            <person name="Mardanov A.V."/>
            <person name="Grabovich M.Y."/>
        </authorList>
    </citation>
    <scope>NUCLEOTIDE SEQUENCE</scope>
    <source>
        <strain evidence="5">GKL-01</strain>
    </source>
</reference>
<gene>
    <name evidence="5" type="ORF">QJT80_12460</name>
</gene>
<dbReference type="InterPro" id="IPR050361">
    <property type="entry name" value="MPP/UQCRC_Complex"/>
</dbReference>
<dbReference type="Proteomes" id="UP001300672">
    <property type="component" value="Chromosome"/>
</dbReference>
<dbReference type="InterPro" id="IPR007863">
    <property type="entry name" value="Peptidase_M16_C"/>
</dbReference>
<feature type="compositionally biased region" description="Low complexity" evidence="1">
    <location>
        <begin position="444"/>
        <end position="455"/>
    </location>
</feature>
<proteinExistence type="predicted"/>
<protein>
    <submittedName>
        <fullName evidence="5">Pitrilysin family protein</fullName>
    </submittedName>
</protein>
<dbReference type="Pfam" id="PF00675">
    <property type="entry name" value="Peptidase_M16"/>
    <property type="match status" value="1"/>
</dbReference>
<evidence type="ECO:0000256" key="2">
    <source>
        <dbReference type="SAM" id="SignalP"/>
    </source>
</evidence>
<dbReference type="EMBL" id="CP124755">
    <property type="protein sequence ID" value="WGZ90294.1"/>
    <property type="molecule type" value="Genomic_DNA"/>
</dbReference>
<dbReference type="KEGG" id="tdu:QJT80_12460"/>
<dbReference type="PANTHER" id="PTHR11851">
    <property type="entry name" value="METALLOPROTEASE"/>
    <property type="match status" value="1"/>
</dbReference>
<dbReference type="SUPFAM" id="SSF63411">
    <property type="entry name" value="LuxS/MPP-like metallohydrolase"/>
    <property type="match status" value="2"/>
</dbReference>